<accession>A0ABM5M107</accession>
<feature type="transmembrane region" description="Helical" evidence="1">
    <location>
        <begin position="67"/>
        <end position="87"/>
    </location>
</feature>
<keyword evidence="1" id="KW-1133">Transmembrane helix</keyword>
<keyword evidence="3" id="KW-1185">Reference proteome</keyword>
<sequence>MTGKTHIMGGIASCTAIAYYYGYDPVLMAASGAFGALVPDICHTRSKIGRKFPLLSKIISSVFGHRTFTHSLLFMLIMFFIITTYIPNQSIQAGLMVGMASHLLLDAWTVNGIKLLFPSTIRIRLPFYMRTGSFSEQLVLAGLTIISCYYFYELFHGHMGAAFSLPGATFFSSFT</sequence>
<keyword evidence="1" id="KW-0812">Transmembrane</keyword>
<feature type="transmembrane region" description="Helical" evidence="1">
    <location>
        <begin position="138"/>
        <end position="155"/>
    </location>
</feature>
<proteinExistence type="predicted"/>
<evidence type="ECO:0000256" key="1">
    <source>
        <dbReference type="SAM" id="Phobius"/>
    </source>
</evidence>
<keyword evidence="2" id="KW-0378">Hydrolase</keyword>
<dbReference type="PANTHER" id="PTHR35531:SF1">
    <property type="entry name" value="INNER MEMBRANE PROTEIN YBCI-RELATED"/>
    <property type="match status" value="1"/>
</dbReference>
<name>A0ABM5M107_BACA1</name>
<dbReference type="InterPro" id="IPR007404">
    <property type="entry name" value="YdjM-like"/>
</dbReference>
<dbReference type="GO" id="GO:0016787">
    <property type="term" value="F:hydrolase activity"/>
    <property type="evidence" value="ECO:0007669"/>
    <property type="project" value="UniProtKB-KW"/>
</dbReference>
<keyword evidence="1" id="KW-0472">Membrane</keyword>
<gene>
    <name evidence="2" type="ordered locus">BATR1942_14615</name>
</gene>
<organism evidence="2 3">
    <name type="scientific">Bacillus atrophaeus (strain 1942)</name>
    <dbReference type="NCBI Taxonomy" id="720555"/>
    <lineage>
        <taxon>Bacteria</taxon>
        <taxon>Bacillati</taxon>
        <taxon>Bacillota</taxon>
        <taxon>Bacilli</taxon>
        <taxon>Bacillales</taxon>
        <taxon>Bacillaceae</taxon>
        <taxon>Bacillus</taxon>
    </lineage>
</organism>
<dbReference type="EMBL" id="CP002207">
    <property type="protein sequence ID" value="ADP33845.1"/>
    <property type="molecule type" value="Genomic_DNA"/>
</dbReference>
<protein>
    <submittedName>
        <fullName evidence="2">Membrane hydrolase</fullName>
    </submittedName>
</protein>
<feature type="transmembrane region" description="Helical" evidence="1">
    <location>
        <begin position="93"/>
        <end position="117"/>
    </location>
</feature>
<dbReference type="PANTHER" id="PTHR35531">
    <property type="entry name" value="INNER MEMBRANE PROTEIN YBCI-RELATED"/>
    <property type="match status" value="1"/>
</dbReference>
<dbReference type="Pfam" id="PF04307">
    <property type="entry name" value="YdjM"/>
    <property type="match status" value="1"/>
</dbReference>
<evidence type="ECO:0000313" key="3">
    <source>
        <dbReference type="Proteomes" id="UP000006867"/>
    </source>
</evidence>
<reference evidence="2 3" key="1">
    <citation type="journal article" date="2011" name="Front. Microbiol.">
        <title>Genomic signatures of strain selection and enhancement in Bacillus atrophaeus var. globigii, a historical biowarfare simulant.</title>
        <authorList>
            <person name="Gibbons H.S."/>
            <person name="Broomall S.M."/>
            <person name="McNew L.A."/>
            <person name="Daligault H."/>
            <person name="Chapman C."/>
            <person name="Bruce D."/>
            <person name="Karavis M."/>
            <person name="Krepps M."/>
            <person name="McGregor P.A."/>
            <person name="Hong C."/>
            <person name="Park K.H."/>
            <person name="Akmal A."/>
            <person name="Feldman A."/>
            <person name="Lin J.S."/>
            <person name="Chang W.E."/>
            <person name="Higgs B.W."/>
            <person name="Demirev P."/>
            <person name="Lindquist J."/>
            <person name="Liem A."/>
            <person name="Fochler E."/>
            <person name="Read T.D."/>
            <person name="Tapia R."/>
            <person name="Johnson S."/>
            <person name="Bishop-Lilly K.A."/>
            <person name="Detter C."/>
            <person name="Han C."/>
            <person name="Sozhamannan S."/>
            <person name="Rosenzweig C.N."/>
            <person name="Skowronski E.W."/>
        </authorList>
    </citation>
    <scope>NUCLEOTIDE SEQUENCE [LARGE SCALE GENOMIC DNA]</scope>
    <source>
        <strain evidence="2 3">1942</strain>
    </source>
</reference>
<evidence type="ECO:0000313" key="2">
    <source>
        <dbReference type="EMBL" id="ADP33845.1"/>
    </source>
</evidence>
<dbReference type="Proteomes" id="UP000006867">
    <property type="component" value="Chromosome"/>
</dbReference>
<dbReference type="RefSeq" id="WP_003326943.1">
    <property type="nucleotide sequence ID" value="NC_014639.1"/>
</dbReference>